<reference evidence="4" key="1">
    <citation type="submission" date="2020-10" db="EMBL/GenBank/DDBJ databases">
        <authorList>
            <person name="Gilroy R."/>
        </authorList>
    </citation>
    <scope>NUCLEOTIDE SEQUENCE</scope>
    <source>
        <strain evidence="4">CHK178-757</strain>
    </source>
</reference>
<dbReference type="InterPro" id="IPR002843">
    <property type="entry name" value="ATPase_V0-cplx_csu/dsu"/>
</dbReference>
<keyword evidence="2" id="KW-0813">Transport</keyword>
<dbReference type="InterPro" id="IPR035067">
    <property type="entry name" value="V-type_ATPase_csu/dsu"/>
</dbReference>
<dbReference type="Gene3D" id="1.10.132.50">
    <property type="entry name" value="ATP synthase (C/AC39) subunit, domain 3"/>
    <property type="match status" value="1"/>
</dbReference>
<accession>A0A9D1JRL0</accession>
<dbReference type="GO" id="GO:0046961">
    <property type="term" value="F:proton-transporting ATPase activity, rotational mechanism"/>
    <property type="evidence" value="ECO:0007669"/>
    <property type="project" value="InterPro"/>
</dbReference>
<name>A0A9D1JRL0_9FIRM</name>
<dbReference type="Pfam" id="PF01992">
    <property type="entry name" value="vATP-synt_AC39"/>
    <property type="match status" value="1"/>
</dbReference>
<dbReference type="EMBL" id="DVIT01000052">
    <property type="protein sequence ID" value="HIS48298.1"/>
    <property type="molecule type" value="Genomic_DNA"/>
</dbReference>
<sequence>MKNDYIYAVARIRVLEMALLSRQDLEQLMGAADLSQALQRLKELGWGGDAREPEEILRIEEDKIWRCMEEILTDPSVLDPLKYPNDYHNVKAAVKLCCTGTSLPPERFLVRGGTIPWEQVLACVRERDYEGLPKDMARAAREGYETLLHTGDGQLSDAIVDRHFLEAFYHQCKNSPDEVLRQYGTAFVVFANLRIAMRSCATGRPLSFLEHALAPIKELDRDTLAHAAVGGLDQIADYVEHTSFSSGAQAIKTSPAAFEKWCSDAIMDIIRPEKSNPSTAGPLIAYVLARENEIKYVRLILSVKQNGLPQDLIRERLGDMYV</sequence>
<dbReference type="PANTHER" id="PTHR38682">
    <property type="entry name" value="V-TYPE ATP SYNTHASE SUBUNIT C"/>
    <property type="match status" value="1"/>
</dbReference>
<dbReference type="PANTHER" id="PTHR38682:SF1">
    <property type="entry name" value="V-TYPE ATP SYNTHASE SUBUNIT C"/>
    <property type="match status" value="1"/>
</dbReference>
<evidence type="ECO:0000256" key="2">
    <source>
        <dbReference type="ARBA" id="ARBA00022448"/>
    </source>
</evidence>
<dbReference type="AlphaFoldDB" id="A0A9D1JRL0"/>
<evidence type="ECO:0000256" key="1">
    <source>
        <dbReference type="ARBA" id="ARBA00006709"/>
    </source>
</evidence>
<organism evidence="4 5">
    <name type="scientific">Candidatus Scybalocola faecigallinarum</name>
    <dbReference type="NCBI Taxonomy" id="2840941"/>
    <lineage>
        <taxon>Bacteria</taxon>
        <taxon>Bacillati</taxon>
        <taxon>Bacillota</taxon>
        <taxon>Clostridia</taxon>
        <taxon>Lachnospirales</taxon>
        <taxon>Lachnospiraceae</taxon>
        <taxon>Lachnospiraceae incertae sedis</taxon>
        <taxon>Candidatus Scybalocola (ex Gilroy et al. 2021)</taxon>
    </lineage>
</organism>
<dbReference type="Gene3D" id="1.20.1690.10">
    <property type="entry name" value="V-type ATP synthase subunit C domain"/>
    <property type="match status" value="2"/>
</dbReference>
<evidence type="ECO:0000256" key="3">
    <source>
        <dbReference type="ARBA" id="ARBA00023065"/>
    </source>
</evidence>
<reference evidence="4" key="2">
    <citation type="journal article" date="2021" name="PeerJ">
        <title>Extensive microbial diversity within the chicken gut microbiome revealed by metagenomics and culture.</title>
        <authorList>
            <person name="Gilroy R."/>
            <person name="Ravi A."/>
            <person name="Getino M."/>
            <person name="Pursley I."/>
            <person name="Horton D.L."/>
            <person name="Alikhan N.F."/>
            <person name="Baker D."/>
            <person name="Gharbi K."/>
            <person name="Hall N."/>
            <person name="Watson M."/>
            <person name="Adriaenssens E.M."/>
            <person name="Foster-Nyarko E."/>
            <person name="Jarju S."/>
            <person name="Secka A."/>
            <person name="Antonio M."/>
            <person name="Oren A."/>
            <person name="Chaudhuri R.R."/>
            <person name="La Ragione R."/>
            <person name="Hildebrand F."/>
            <person name="Pallen M.J."/>
        </authorList>
    </citation>
    <scope>NUCLEOTIDE SEQUENCE</scope>
    <source>
        <strain evidence="4">CHK178-757</strain>
    </source>
</reference>
<dbReference type="SUPFAM" id="SSF103486">
    <property type="entry name" value="V-type ATP synthase subunit C"/>
    <property type="match status" value="1"/>
</dbReference>
<protein>
    <submittedName>
        <fullName evidence="4">V-type ATPase subunit</fullName>
    </submittedName>
</protein>
<comment type="caution">
    <text evidence="4">The sequence shown here is derived from an EMBL/GenBank/DDBJ whole genome shotgun (WGS) entry which is preliminary data.</text>
</comment>
<evidence type="ECO:0000313" key="5">
    <source>
        <dbReference type="Proteomes" id="UP000823927"/>
    </source>
</evidence>
<comment type="similarity">
    <text evidence="1">Belongs to the V-ATPase V0D/AC39 subunit family.</text>
</comment>
<evidence type="ECO:0000313" key="4">
    <source>
        <dbReference type="EMBL" id="HIS48298.1"/>
    </source>
</evidence>
<dbReference type="InterPro" id="IPR044911">
    <property type="entry name" value="V-type_ATPase_csu/dsu_dom_3"/>
</dbReference>
<dbReference type="InterPro" id="IPR036079">
    <property type="entry name" value="ATPase_csu/dsu_sf"/>
</dbReference>
<keyword evidence="3" id="KW-0406">Ion transport</keyword>
<dbReference type="Proteomes" id="UP000823927">
    <property type="component" value="Unassembled WGS sequence"/>
</dbReference>
<dbReference type="InterPro" id="IPR050873">
    <property type="entry name" value="V-ATPase_V0D/AC39_subunit"/>
</dbReference>
<proteinExistence type="inferred from homology"/>
<gene>
    <name evidence="4" type="ORF">IAB46_12225</name>
</gene>